<dbReference type="PROSITE" id="PS51120">
    <property type="entry name" value="LDLRB"/>
    <property type="match status" value="2"/>
</dbReference>
<dbReference type="InterPro" id="IPR000033">
    <property type="entry name" value="LDLR_classB_rpt"/>
</dbReference>
<dbReference type="STRING" id="188477.A0A3S1HS14"/>
<keyword evidence="14" id="KW-1185">Reference proteome</keyword>
<organism evidence="13 14">
    <name type="scientific">Elysia chlorotica</name>
    <name type="common">Eastern emerald elysia</name>
    <name type="synonym">Sea slug</name>
    <dbReference type="NCBI Taxonomy" id="188477"/>
    <lineage>
        <taxon>Eukaryota</taxon>
        <taxon>Metazoa</taxon>
        <taxon>Spiralia</taxon>
        <taxon>Lophotrochozoa</taxon>
        <taxon>Mollusca</taxon>
        <taxon>Gastropoda</taxon>
        <taxon>Heterobranchia</taxon>
        <taxon>Euthyneura</taxon>
        <taxon>Panpulmonata</taxon>
        <taxon>Sacoglossa</taxon>
        <taxon>Placobranchoidea</taxon>
        <taxon>Plakobranchidae</taxon>
        <taxon>Elysia</taxon>
    </lineage>
</organism>
<keyword evidence="11" id="KW-0732">Signal</keyword>
<dbReference type="Pfam" id="PF14670">
    <property type="entry name" value="FXa_inhibition"/>
    <property type="match status" value="1"/>
</dbReference>
<evidence type="ECO:0000256" key="1">
    <source>
        <dbReference type="ARBA" id="ARBA00004167"/>
    </source>
</evidence>
<keyword evidence="8" id="KW-0325">Glycoprotein</keyword>
<dbReference type="InterPro" id="IPR036055">
    <property type="entry name" value="LDL_receptor-like_sf"/>
</dbReference>
<dbReference type="InterPro" id="IPR002172">
    <property type="entry name" value="LDrepeatLR_classA_rpt"/>
</dbReference>
<proteinExistence type="predicted"/>
<evidence type="ECO:0000256" key="8">
    <source>
        <dbReference type="ARBA" id="ARBA00023180"/>
    </source>
</evidence>
<evidence type="ECO:0000256" key="7">
    <source>
        <dbReference type="ARBA" id="ARBA00023170"/>
    </source>
</evidence>
<name>A0A3S1HS14_ELYCH</name>
<dbReference type="SMART" id="SM00135">
    <property type="entry name" value="LY"/>
    <property type="match status" value="7"/>
</dbReference>
<dbReference type="PRINTS" id="PR00261">
    <property type="entry name" value="LDLRECEPTOR"/>
</dbReference>
<feature type="disulfide bond" evidence="9">
    <location>
        <begin position="767"/>
        <end position="779"/>
    </location>
</feature>
<feature type="domain" description="EGF-like" evidence="12">
    <location>
        <begin position="686"/>
        <end position="723"/>
    </location>
</feature>
<keyword evidence="5" id="KW-0472">Membrane</keyword>
<dbReference type="PANTHER" id="PTHR46513:SF13">
    <property type="entry name" value="EGF-LIKE DOMAIN-CONTAINING PROTEIN"/>
    <property type="match status" value="1"/>
</dbReference>
<comment type="caution">
    <text evidence="13">The sequence shown here is derived from an EMBL/GenBank/DDBJ whole genome shotgun (WGS) entry which is preliminary data.</text>
</comment>
<dbReference type="InterPro" id="IPR023415">
    <property type="entry name" value="LDLR_class-A_CS"/>
</dbReference>
<evidence type="ECO:0000313" key="14">
    <source>
        <dbReference type="Proteomes" id="UP000271974"/>
    </source>
</evidence>
<feature type="chain" id="PRO_5018775868" description="EGF-like domain-containing protein" evidence="11">
    <location>
        <begin position="23"/>
        <end position="880"/>
    </location>
</feature>
<feature type="disulfide bond" evidence="9">
    <location>
        <begin position="832"/>
        <end position="847"/>
    </location>
</feature>
<dbReference type="InterPro" id="IPR000742">
    <property type="entry name" value="EGF"/>
</dbReference>
<dbReference type="GO" id="GO:0016020">
    <property type="term" value="C:membrane"/>
    <property type="evidence" value="ECO:0007669"/>
    <property type="project" value="UniProtKB-SubCell"/>
</dbReference>
<dbReference type="EMBL" id="RQTK01000186">
    <property type="protein sequence ID" value="RUS84978.1"/>
    <property type="molecule type" value="Genomic_DNA"/>
</dbReference>
<feature type="disulfide bond" evidence="9">
    <location>
        <begin position="747"/>
        <end position="762"/>
    </location>
</feature>
<dbReference type="Pfam" id="PF00057">
    <property type="entry name" value="Ldl_recept_a"/>
    <property type="match status" value="2"/>
</dbReference>
<evidence type="ECO:0000256" key="9">
    <source>
        <dbReference type="PROSITE-ProRule" id="PRU00124"/>
    </source>
</evidence>
<keyword evidence="7" id="KW-0675">Receptor</keyword>
<evidence type="ECO:0000256" key="6">
    <source>
        <dbReference type="ARBA" id="ARBA00023157"/>
    </source>
</evidence>
<dbReference type="SUPFAM" id="SSF57196">
    <property type="entry name" value="EGF/Laminin"/>
    <property type="match status" value="1"/>
</dbReference>
<evidence type="ECO:0000256" key="10">
    <source>
        <dbReference type="PROSITE-ProRule" id="PRU00461"/>
    </source>
</evidence>
<dbReference type="Proteomes" id="UP000271974">
    <property type="component" value="Unassembled WGS sequence"/>
</dbReference>
<gene>
    <name evidence="13" type="ORF">EGW08_007223</name>
</gene>
<keyword evidence="6 9" id="KW-1015">Disulfide bond</keyword>
<dbReference type="InterPro" id="IPR011042">
    <property type="entry name" value="6-blade_b-propeller_TolB-like"/>
</dbReference>
<evidence type="ECO:0000256" key="3">
    <source>
        <dbReference type="ARBA" id="ARBA00022583"/>
    </source>
</evidence>
<feature type="signal peptide" evidence="11">
    <location>
        <begin position="1"/>
        <end position="22"/>
    </location>
</feature>
<keyword evidence="3" id="KW-0254">Endocytosis</keyword>
<dbReference type="Gene3D" id="2.120.10.30">
    <property type="entry name" value="TolB, C-terminal domain"/>
    <property type="match status" value="3"/>
</dbReference>
<feature type="repeat" description="LDL-receptor class B" evidence="10">
    <location>
        <begin position="484"/>
        <end position="526"/>
    </location>
</feature>
<sequence length="880" mass="96065">MEDLKCKATFVVLLQLWAFTLGQVRGENASVIYATQHQIAILDTAQSKVTVLQNKLNSVQALAVDYEGRRMFWTESGGTVQSAVFMAKFDVAMATKKTVAMFGLKNPSGLAFDPRQKNLYISDSALPAILACRTQAPPLTPSSARGPAFGPVPNQSASSVGGVFDLSMDFVCVDVYNAPILQRPMDLALDHTNGYLYWIDLGQTPQIVRGQADGIIDGQLSGRGFKSQKPSALVSTRLMRPCSLSLDIPSQTLFWLDSGLDVIESIGLDGRNRKVIHSTENQRPSALVVVGDRILWAIGRPPSIRQTDLQRNGVEVRKVHGLEDDVTAMAALQQSIDTVPRSNACLSKPCTRLCLLGHNGSSVCACPDGHILSDRNGKCTPNNDAPILYAAYKDEILALSLARYGTLSPHTVRTSEMRNVYALEHLPVSGGILFTSFEARQGGLGKSTIYRLSGSPNTNGPWRSTVLVDGAGTVDCLVVDELGRLIYWVNRQKEIIEVASIDGQFRSRLMAEDIKKPYAIALDTAMGVLYVSEMTGQATIESCHGDGSLCLTLVSSGLVRPNALVAMGVDLYWTDSGSGDVSSVDIYTLKVTQHAIGRHLPHSLAVSDTVLLWTELQQHPQHEKEDEEDVEDGIIFYVDLYVEGHPTGLKMPEPTKIRTGRKGTPSIVVASSRHRDLVSEHAIFNNCTVNNGGCDQLCLPGPHTVTCLCSDGFLLLPDQASCQREDGACPDFRCHDHSKCLSDGQVCDFRVDCDDGSDEMHCPEMSCDTNEFQCPSGACIPLYYLCDLEQDCEGGKDEEEQVCREAGLGESCDTEDWQCTSGMECVHRAFRCDGDQDCHDGSDELHCDRQYNVCIGHFAVTAIRIAMTAAMNYIVRGEIR</sequence>
<dbReference type="SMART" id="SM00181">
    <property type="entry name" value="EGF"/>
    <property type="match status" value="2"/>
</dbReference>
<dbReference type="Pfam" id="PF00058">
    <property type="entry name" value="Ldl_recept_b"/>
    <property type="match status" value="1"/>
</dbReference>
<comment type="caution">
    <text evidence="9">Lacks conserved residue(s) required for the propagation of feature annotation.</text>
</comment>
<evidence type="ECO:0000256" key="11">
    <source>
        <dbReference type="SAM" id="SignalP"/>
    </source>
</evidence>
<dbReference type="SMART" id="SM00192">
    <property type="entry name" value="LDLa"/>
    <property type="match status" value="3"/>
</dbReference>
<feature type="repeat" description="LDL-receptor class B" evidence="10">
    <location>
        <begin position="251"/>
        <end position="293"/>
    </location>
</feature>
<dbReference type="Gene3D" id="4.10.400.10">
    <property type="entry name" value="Low-density Lipoprotein Receptor"/>
    <property type="match status" value="3"/>
</dbReference>
<evidence type="ECO:0000313" key="13">
    <source>
        <dbReference type="EMBL" id="RUS84978.1"/>
    </source>
</evidence>
<comment type="subcellular location">
    <subcellularLocation>
        <location evidence="1">Membrane</location>
        <topology evidence="1">Single-pass membrane protein</topology>
    </subcellularLocation>
</comment>
<dbReference type="AlphaFoldDB" id="A0A3S1HS14"/>
<dbReference type="PANTHER" id="PTHR46513">
    <property type="entry name" value="VITELLOGENIN RECEPTOR-LIKE PROTEIN-RELATED-RELATED"/>
    <property type="match status" value="1"/>
</dbReference>
<protein>
    <recommendedName>
        <fullName evidence="12">EGF-like domain-containing protein</fullName>
    </recommendedName>
</protein>
<dbReference type="PROSITE" id="PS50068">
    <property type="entry name" value="LDLRA_2"/>
    <property type="match status" value="3"/>
</dbReference>
<evidence type="ECO:0000259" key="12">
    <source>
        <dbReference type="SMART" id="SM00181"/>
    </source>
</evidence>
<dbReference type="PROSITE" id="PS01209">
    <property type="entry name" value="LDLRA_1"/>
    <property type="match status" value="1"/>
</dbReference>
<dbReference type="SUPFAM" id="SSF57424">
    <property type="entry name" value="LDL receptor-like module"/>
    <property type="match status" value="3"/>
</dbReference>
<keyword evidence="2" id="KW-0245">EGF-like domain</keyword>
<dbReference type="Gene3D" id="2.10.25.10">
    <property type="entry name" value="Laminin"/>
    <property type="match status" value="1"/>
</dbReference>
<dbReference type="GO" id="GO:0006897">
    <property type="term" value="P:endocytosis"/>
    <property type="evidence" value="ECO:0007669"/>
    <property type="project" value="UniProtKB-KW"/>
</dbReference>
<dbReference type="CDD" id="cd00112">
    <property type="entry name" value="LDLa"/>
    <property type="match status" value="3"/>
</dbReference>
<keyword evidence="4" id="KW-0677">Repeat</keyword>
<evidence type="ECO:0000256" key="5">
    <source>
        <dbReference type="ARBA" id="ARBA00023136"/>
    </source>
</evidence>
<reference evidence="13 14" key="1">
    <citation type="submission" date="2019-01" db="EMBL/GenBank/DDBJ databases">
        <title>A draft genome assembly of the solar-powered sea slug Elysia chlorotica.</title>
        <authorList>
            <person name="Cai H."/>
            <person name="Li Q."/>
            <person name="Fang X."/>
            <person name="Li J."/>
            <person name="Curtis N.E."/>
            <person name="Altenburger A."/>
            <person name="Shibata T."/>
            <person name="Feng M."/>
            <person name="Maeda T."/>
            <person name="Schwartz J.A."/>
            <person name="Shigenobu S."/>
            <person name="Lundholm N."/>
            <person name="Nishiyama T."/>
            <person name="Yang H."/>
            <person name="Hasebe M."/>
            <person name="Li S."/>
            <person name="Pierce S.K."/>
            <person name="Wang J."/>
        </authorList>
    </citation>
    <scope>NUCLEOTIDE SEQUENCE [LARGE SCALE GENOMIC DNA]</scope>
    <source>
        <strain evidence="13">EC2010</strain>
        <tissue evidence="13">Whole organism of an adult</tissue>
    </source>
</reference>
<dbReference type="InterPro" id="IPR050778">
    <property type="entry name" value="Cueball_EGF_LRP_Nidogen"/>
</dbReference>
<feature type="domain" description="EGF-like" evidence="12">
    <location>
        <begin position="344"/>
        <end position="380"/>
    </location>
</feature>
<dbReference type="SUPFAM" id="SSF63825">
    <property type="entry name" value="YWTD domain"/>
    <property type="match status" value="2"/>
</dbReference>
<evidence type="ECO:0000256" key="2">
    <source>
        <dbReference type="ARBA" id="ARBA00022536"/>
    </source>
</evidence>
<evidence type="ECO:0000256" key="4">
    <source>
        <dbReference type="ARBA" id="ARBA00022737"/>
    </source>
</evidence>
<feature type="disulfide bond" evidence="9">
    <location>
        <begin position="774"/>
        <end position="792"/>
    </location>
</feature>
<dbReference type="OrthoDB" id="6070271at2759"/>
<accession>A0A3S1HS14</accession>